<keyword evidence="2" id="KW-1185">Reference proteome</keyword>
<dbReference type="CDD" id="cd02440">
    <property type="entry name" value="AdoMet_MTases"/>
    <property type="match status" value="1"/>
</dbReference>
<proteinExistence type="predicted"/>
<dbReference type="Proteomes" id="UP000501534">
    <property type="component" value="Chromosome"/>
</dbReference>
<reference evidence="1 2" key="1">
    <citation type="submission" date="2020-04" db="EMBL/GenBank/DDBJ databases">
        <title>Usitatibacter rugosus gen. nov., sp. nov. and Usitatibacter palustris sp. nov., novel members of Usitatibacteraceae fam. nov. within the order Nitrosomonadales isolated from soil.</title>
        <authorList>
            <person name="Huber K.J."/>
            <person name="Neumann-Schaal M."/>
            <person name="Geppert A."/>
            <person name="Luckner M."/>
            <person name="Wanner G."/>
            <person name="Overmann J."/>
        </authorList>
    </citation>
    <scope>NUCLEOTIDE SEQUENCE [LARGE SCALE GENOMIC DNA]</scope>
    <source>
        <strain evidence="1 2">0125_3</strain>
    </source>
</reference>
<evidence type="ECO:0000313" key="2">
    <source>
        <dbReference type="Proteomes" id="UP000501534"/>
    </source>
</evidence>
<dbReference type="InterPro" id="IPR029063">
    <property type="entry name" value="SAM-dependent_MTases_sf"/>
</dbReference>
<evidence type="ECO:0000313" key="1">
    <source>
        <dbReference type="EMBL" id="QJR13046.1"/>
    </source>
</evidence>
<dbReference type="KEGG" id="uru:DSM104443_04140"/>
<dbReference type="NCBIfam" id="TIGR02081">
    <property type="entry name" value="metW"/>
    <property type="match status" value="1"/>
</dbReference>
<name>A0A6M4H0L4_9PROT</name>
<dbReference type="RefSeq" id="WP_171095789.1">
    <property type="nucleotide sequence ID" value="NZ_CP053069.1"/>
</dbReference>
<accession>A0A6M4H0L4</accession>
<dbReference type="Pfam" id="PF07021">
    <property type="entry name" value="MetW"/>
    <property type="match status" value="1"/>
</dbReference>
<organism evidence="1 2">
    <name type="scientific">Usitatibacter rugosus</name>
    <dbReference type="NCBI Taxonomy" id="2732067"/>
    <lineage>
        <taxon>Bacteria</taxon>
        <taxon>Pseudomonadati</taxon>
        <taxon>Pseudomonadota</taxon>
        <taxon>Betaproteobacteria</taxon>
        <taxon>Nitrosomonadales</taxon>
        <taxon>Usitatibacteraceae</taxon>
        <taxon>Usitatibacter</taxon>
    </lineage>
</organism>
<dbReference type="Gene3D" id="3.40.50.150">
    <property type="entry name" value="Vaccinia Virus protein VP39"/>
    <property type="match status" value="1"/>
</dbReference>
<dbReference type="SUPFAM" id="SSF53335">
    <property type="entry name" value="S-adenosyl-L-methionine-dependent methyltransferases"/>
    <property type="match status" value="1"/>
</dbReference>
<sequence>MSPSQQRYDFELISSWIPENARVLDLGCGDGTLLAGLAATQRVVGYGVEIDPAGVLASVANGVDVIQLDLETGLSTFGDGEFDFVILSQTLQAMKNTEKVLHEMLRVGRQGIVTFPNFGYWKHRLDIAMGHMPVSKTLPYQWYDTPNIHLCTVKDFEDLCVKVGAEILDERVITGGRQVNFMPNLLGDLAVFRFKRK</sequence>
<protein>
    <submittedName>
        <fullName evidence="1">Bifunctional methionine biosynthesis protein MetXA/MetW</fullName>
    </submittedName>
</protein>
<dbReference type="AlphaFoldDB" id="A0A6M4H0L4"/>
<gene>
    <name evidence="1" type="primary">metXA_3</name>
    <name evidence="1" type="ORF">DSM104443_04140</name>
</gene>
<dbReference type="InterPro" id="IPR010743">
    <property type="entry name" value="Methionine_synth_MetW"/>
</dbReference>
<dbReference type="EMBL" id="CP053069">
    <property type="protein sequence ID" value="QJR13046.1"/>
    <property type="molecule type" value="Genomic_DNA"/>
</dbReference>